<gene>
    <name evidence="4 6" type="primary">mshD</name>
    <name evidence="6" type="ORF">GCM10009810_27940</name>
</gene>
<dbReference type="Gene3D" id="3.40.630.30">
    <property type="match status" value="1"/>
</dbReference>
<dbReference type="NCBIfam" id="TIGR03448">
    <property type="entry name" value="mycothiol_MshD"/>
    <property type="match status" value="1"/>
</dbReference>
<feature type="binding site" evidence="4">
    <location>
        <position position="213"/>
    </location>
    <ligand>
        <name>1D-myo-inositol 2-(L-cysteinylamino)-2-deoxy-alpha-D-glucopyranoside</name>
        <dbReference type="ChEBI" id="CHEBI:58887"/>
    </ligand>
</feature>
<keyword evidence="1 4" id="KW-0808">Transferase</keyword>
<feature type="binding site" evidence="4">
    <location>
        <position position="172"/>
    </location>
    <ligand>
        <name>1D-myo-inositol 2-(L-cysteinylamino)-2-deoxy-alpha-D-glucopyranoside</name>
        <dbReference type="ChEBI" id="CHEBI:58887"/>
    </ligand>
</feature>
<evidence type="ECO:0000256" key="4">
    <source>
        <dbReference type="HAMAP-Rule" id="MF_01698"/>
    </source>
</evidence>
<keyword evidence="7" id="KW-1185">Reference proteome</keyword>
<feature type="binding site" evidence="4">
    <location>
        <begin position="236"/>
        <end position="238"/>
    </location>
    <ligand>
        <name>acetyl-CoA</name>
        <dbReference type="ChEBI" id="CHEBI:57288"/>
        <label>2</label>
    </ligand>
</feature>
<evidence type="ECO:0000259" key="5">
    <source>
        <dbReference type="PROSITE" id="PS51186"/>
    </source>
</evidence>
<feature type="binding site" evidence="4">
    <location>
        <position position="232"/>
    </location>
    <ligand>
        <name>1D-myo-inositol 2-(L-cysteinylamino)-2-deoxy-alpha-D-glucopyranoside</name>
        <dbReference type="ChEBI" id="CHEBI:58887"/>
    </ligand>
</feature>
<organism evidence="6 7">
    <name type="scientific">Nostocoides vanveenii</name>
    <dbReference type="NCBI Taxonomy" id="330835"/>
    <lineage>
        <taxon>Bacteria</taxon>
        <taxon>Bacillati</taxon>
        <taxon>Actinomycetota</taxon>
        <taxon>Actinomycetes</taxon>
        <taxon>Micrococcales</taxon>
        <taxon>Intrasporangiaceae</taxon>
        <taxon>Nostocoides</taxon>
    </lineage>
</organism>
<dbReference type="SUPFAM" id="SSF55729">
    <property type="entry name" value="Acyl-CoA N-acyltransferases (Nat)"/>
    <property type="match status" value="1"/>
</dbReference>
<keyword evidence="3 4" id="KW-0012">Acyltransferase</keyword>
<feature type="binding site" evidence="4">
    <location>
        <position position="35"/>
    </location>
    <ligand>
        <name>1D-myo-inositol 2-(L-cysteinylamino)-2-deoxy-alpha-D-glucopyranoside</name>
        <dbReference type="ChEBI" id="CHEBI:58887"/>
    </ligand>
</feature>
<dbReference type="PANTHER" id="PTHR43617">
    <property type="entry name" value="L-AMINO ACID N-ACETYLTRANSFERASE"/>
    <property type="match status" value="1"/>
</dbReference>
<evidence type="ECO:0000256" key="1">
    <source>
        <dbReference type="ARBA" id="ARBA00022679"/>
    </source>
</evidence>
<comment type="caution">
    <text evidence="6">The sequence shown here is derived from an EMBL/GenBank/DDBJ whole genome shotgun (WGS) entry which is preliminary data.</text>
</comment>
<dbReference type="PANTHER" id="PTHR43617:SF31">
    <property type="entry name" value="MYCOTHIOL ACETYLTRANSFERASE"/>
    <property type="match status" value="1"/>
</dbReference>
<evidence type="ECO:0000256" key="3">
    <source>
        <dbReference type="ARBA" id="ARBA00023315"/>
    </source>
</evidence>
<dbReference type="InterPro" id="IPR050276">
    <property type="entry name" value="MshD_Acetyltransferase"/>
</dbReference>
<evidence type="ECO:0000256" key="2">
    <source>
        <dbReference type="ARBA" id="ARBA00022737"/>
    </source>
</evidence>
<dbReference type="EC" id="2.3.1.189" evidence="4"/>
<evidence type="ECO:0000313" key="7">
    <source>
        <dbReference type="Proteomes" id="UP001501475"/>
    </source>
</evidence>
<evidence type="ECO:0000313" key="6">
    <source>
        <dbReference type="EMBL" id="GAA1767655.1"/>
    </source>
</evidence>
<sequence>MIPTPVTTLTQAQAADVRALAAAAARHDGVPPLSEAYLLRLDQPNAATHLLDRGASGGLAAYGQVAADGAAELVVHPDARGAARGGGLLAAAAEHGARAVWAHGDLPAARALAERSGLPRKRLLLKLLRELTPADASAPDALPDGFVFDHFRSGDEADWLRVNAAAFAAHPEQGRVTRADLDRLTEQPWFDPKGLILLRAKATGDLVGFHWIKIDPAEIVALPAGGRAPAGEVYVVGLAPEVHGRGLAGPLTRAGLRHLAARGLPAVVLYVESDNLPALATYRKAGFTDLERHASYAVGTVERT</sequence>
<reference evidence="6 7" key="1">
    <citation type="journal article" date="2019" name="Int. J. Syst. Evol. Microbiol.">
        <title>The Global Catalogue of Microorganisms (GCM) 10K type strain sequencing project: providing services to taxonomists for standard genome sequencing and annotation.</title>
        <authorList>
            <consortium name="The Broad Institute Genomics Platform"/>
            <consortium name="The Broad Institute Genome Sequencing Center for Infectious Disease"/>
            <person name="Wu L."/>
            <person name="Ma J."/>
        </authorList>
    </citation>
    <scope>NUCLEOTIDE SEQUENCE [LARGE SCALE GENOMIC DNA]</scope>
    <source>
        <strain evidence="6 7">JCM 15591</strain>
    </source>
</reference>
<keyword evidence="2 4" id="KW-0677">Repeat</keyword>
<protein>
    <recommendedName>
        <fullName evidence="4">Mycothiol acetyltransferase</fullName>
        <shortName evidence="4">MSH acetyltransferase</shortName>
        <ecNumber evidence="4">2.3.1.189</ecNumber>
    </recommendedName>
    <alternativeName>
        <fullName evidence="4">Mycothiol synthase</fullName>
    </alternativeName>
</protein>
<dbReference type="PROSITE" id="PS51186">
    <property type="entry name" value="GNAT"/>
    <property type="match status" value="1"/>
</dbReference>
<feature type="binding site" evidence="4">
    <location>
        <begin position="73"/>
        <end position="75"/>
    </location>
    <ligand>
        <name>acetyl-CoA</name>
        <dbReference type="ChEBI" id="CHEBI:57288"/>
        <label>1</label>
    </ligand>
</feature>
<dbReference type="Proteomes" id="UP001501475">
    <property type="component" value="Unassembled WGS sequence"/>
</dbReference>
<dbReference type="EMBL" id="BAAAPN010000057">
    <property type="protein sequence ID" value="GAA1767655.1"/>
    <property type="molecule type" value="Genomic_DNA"/>
</dbReference>
<comment type="catalytic activity">
    <reaction evidence="4">
        <text>1D-myo-inositol 2-(L-cysteinylamino)-2-deoxy-alpha-D-glucopyranoside + acetyl-CoA = mycothiol + CoA + H(+)</text>
        <dbReference type="Rhea" id="RHEA:26172"/>
        <dbReference type="ChEBI" id="CHEBI:15378"/>
        <dbReference type="ChEBI" id="CHEBI:16768"/>
        <dbReference type="ChEBI" id="CHEBI:57287"/>
        <dbReference type="ChEBI" id="CHEBI:57288"/>
        <dbReference type="ChEBI" id="CHEBI:58887"/>
        <dbReference type="EC" id="2.3.1.189"/>
    </reaction>
</comment>
<dbReference type="RefSeq" id="WP_344067421.1">
    <property type="nucleotide sequence ID" value="NZ_BAAAPN010000057.1"/>
</dbReference>
<dbReference type="PIRSF" id="PIRSF021524">
    <property type="entry name" value="MSH_acetyltransferase"/>
    <property type="match status" value="1"/>
</dbReference>
<name>A0ABN2KVZ3_9MICO</name>
<proteinExistence type="inferred from homology"/>
<accession>A0ABN2KVZ3</accession>
<feature type="domain" description="N-acetyltransferase" evidence="5">
    <location>
        <begin position="149"/>
        <end position="304"/>
    </location>
</feature>
<dbReference type="Pfam" id="PF00583">
    <property type="entry name" value="Acetyltransf_1"/>
    <property type="match status" value="1"/>
</dbReference>
<comment type="caution">
    <text evidence="4">Lacks conserved residue(s) required for the propagation of feature annotation.</text>
</comment>
<dbReference type="InterPro" id="IPR000182">
    <property type="entry name" value="GNAT_dom"/>
</dbReference>
<comment type="similarity">
    <text evidence="4">Belongs to the acetyltransferase family. MshD subfamily.</text>
</comment>
<dbReference type="InterPro" id="IPR017813">
    <property type="entry name" value="Mycothiol_AcTrfase"/>
</dbReference>
<dbReference type="HAMAP" id="MF_01698">
    <property type="entry name" value="MshD"/>
    <property type="match status" value="1"/>
</dbReference>
<comment type="subunit">
    <text evidence="4">Monomer.</text>
</comment>
<dbReference type="InterPro" id="IPR016181">
    <property type="entry name" value="Acyl_CoA_acyltransferase"/>
</dbReference>
<comment type="function">
    <text evidence="4">Catalyzes the transfer of acetyl from acetyl-CoA to desacetylmycothiol (Cys-GlcN-Ins) to form mycothiol.</text>
</comment>
<feature type="binding site" evidence="4">
    <location>
        <position position="270"/>
    </location>
    <ligand>
        <name>1D-myo-inositol 2-(L-cysteinylamino)-2-deoxy-alpha-D-glucopyranoside</name>
        <dbReference type="ChEBI" id="CHEBI:58887"/>
    </ligand>
</feature>